<evidence type="ECO:0000256" key="3">
    <source>
        <dbReference type="SAM" id="SignalP"/>
    </source>
</evidence>
<feature type="repeat" description="TPR" evidence="1">
    <location>
        <begin position="112"/>
        <end position="145"/>
    </location>
</feature>
<feature type="domain" description="Tetratricopeptide repeat protein 21A/21B C-terminal ARM" evidence="4">
    <location>
        <begin position="160"/>
        <end position="283"/>
    </location>
</feature>
<keyword evidence="1" id="KW-0802">TPR repeat</keyword>
<protein>
    <submittedName>
        <fullName evidence="5">Tetratricopeptide repeat protein</fullName>
    </submittedName>
</protein>
<feature type="repeat" description="TPR" evidence="1">
    <location>
        <begin position="218"/>
        <end position="251"/>
    </location>
</feature>
<feature type="repeat" description="TPR" evidence="1">
    <location>
        <begin position="353"/>
        <end position="386"/>
    </location>
</feature>
<keyword evidence="3" id="KW-0732">Signal</keyword>
<dbReference type="Pfam" id="PF13432">
    <property type="entry name" value="TPR_16"/>
    <property type="match status" value="2"/>
</dbReference>
<feature type="compositionally biased region" description="Low complexity" evidence="2">
    <location>
        <begin position="32"/>
        <end position="51"/>
    </location>
</feature>
<evidence type="ECO:0000313" key="6">
    <source>
        <dbReference type="Proteomes" id="UP000238701"/>
    </source>
</evidence>
<dbReference type="PROSITE" id="PS50005">
    <property type="entry name" value="TPR"/>
    <property type="match status" value="3"/>
</dbReference>
<dbReference type="PANTHER" id="PTHR12558:SF13">
    <property type="entry name" value="CELL DIVISION CYCLE PROTEIN 27 HOMOLOG"/>
    <property type="match status" value="1"/>
</dbReference>
<dbReference type="Gene3D" id="1.25.40.10">
    <property type="entry name" value="Tetratricopeptide repeat domain"/>
    <property type="match status" value="4"/>
</dbReference>
<gene>
    <name evidence="5" type="ORF">SBA1_360065</name>
</gene>
<dbReference type="Pfam" id="PF25063">
    <property type="entry name" value="ARM_TT21_C"/>
    <property type="match status" value="1"/>
</dbReference>
<dbReference type="EMBL" id="OMOD01000129">
    <property type="protein sequence ID" value="SPF41508.1"/>
    <property type="molecule type" value="Genomic_DNA"/>
</dbReference>
<dbReference type="PROSITE" id="PS51257">
    <property type="entry name" value="PROKAR_LIPOPROTEIN"/>
    <property type="match status" value="1"/>
</dbReference>
<organism evidence="5 6">
    <name type="scientific">Candidatus Sulfotelmatobacter kueseliae</name>
    <dbReference type="NCBI Taxonomy" id="2042962"/>
    <lineage>
        <taxon>Bacteria</taxon>
        <taxon>Pseudomonadati</taxon>
        <taxon>Acidobacteriota</taxon>
        <taxon>Terriglobia</taxon>
        <taxon>Terriglobales</taxon>
        <taxon>Candidatus Korobacteraceae</taxon>
        <taxon>Candidatus Sulfotelmatobacter</taxon>
    </lineage>
</organism>
<dbReference type="PANTHER" id="PTHR12558">
    <property type="entry name" value="CELL DIVISION CYCLE 16,23,27"/>
    <property type="match status" value="1"/>
</dbReference>
<proteinExistence type="predicted"/>
<accession>A0A2U3KPB6</accession>
<feature type="region of interest" description="Disordered" evidence="2">
    <location>
        <begin position="32"/>
        <end position="80"/>
    </location>
</feature>
<feature type="chain" id="PRO_5015719956" evidence="3">
    <location>
        <begin position="23"/>
        <end position="473"/>
    </location>
</feature>
<dbReference type="SMART" id="SM00028">
    <property type="entry name" value="TPR"/>
    <property type="match status" value="10"/>
</dbReference>
<dbReference type="AlphaFoldDB" id="A0A2U3KPB6"/>
<feature type="compositionally biased region" description="Polar residues" evidence="2">
    <location>
        <begin position="52"/>
        <end position="69"/>
    </location>
</feature>
<reference evidence="6" key="1">
    <citation type="submission" date="2018-02" db="EMBL/GenBank/DDBJ databases">
        <authorList>
            <person name="Hausmann B."/>
        </authorList>
    </citation>
    <scope>NUCLEOTIDE SEQUENCE [LARGE SCALE GENOMIC DNA]</scope>
    <source>
        <strain evidence="6">Peat soil MAG SbA1</strain>
    </source>
</reference>
<dbReference type="SUPFAM" id="SSF48452">
    <property type="entry name" value="TPR-like"/>
    <property type="match status" value="2"/>
</dbReference>
<feature type="signal peptide" evidence="3">
    <location>
        <begin position="1"/>
        <end position="22"/>
    </location>
</feature>
<dbReference type="Proteomes" id="UP000238701">
    <property type="component" value="Unassembled WGS sequence"/>
</dbReference>
<evidence type="ECO:0000256" key="2">
    <source>
        <dbReference type="SAM" id="MobiDB-lite"/>
    </source>
</evidence>
<dbReference type="InterPro" id="IPR019734">
    <property type="entry name" value="TPR_rpt"/>
</dbReference>
<evidence type="ECO:0000313" key="5">
    <source>
        <dbReference type="EMBL" id="SPF41508.1"/>
    </source>
</evidence>
<evidence type="ECO:0000256" key="1">
    <source>
        <dbReference type="PROSITE-ProRule" id="PRU00339"/>
    </source>
</evidence>
<evidence type="ECO:0000259" key="4">
    <source>
        <dbReference type="Pfam" id="PF25063"/>
    </source>
</evidence>
<dbReference type="InterPro" id="IPR056834">
    <property type="entry name" value="ARM_TT21_C"/>
</dbReference>
<sequence>MAGRKLLTGGILIAGLAVAALACTFAASVADQTDSQSPSQSASQPTSQPQAEGSSSSKPHQKAANSTHHVQVEEEVPPSPELTKAEALIQKQDYAAAEMLLHKAIEADPASYVAWFDLGFVENKLGKTDDSIAAYRKSVAAKPDVFESNLNLGIQLAKTGQPDAEQFLRAATQLKPTDHPAEGQERAWLSLAHVLEATRPEEAVAAYRQAATLQPKDPEPHLAAGMILEKQEKFADAVDEYKQALALDPASDALTGLANIYMRGRRFPEAAEYLRRLVALHPEQAAAHVQLGRVLAAEDKNDAAIVELQMGAKLAPGDESIQRDLAELYVTAGKNDEAEATYRALLAAHPGDADLHRSLGQSLLREREYAEAEQEFLTTVKLNPDQGEAYGDLAFAANGNHDYVLIIKAADARLKFLPEDPRMYFLRATAYDQLKDTKQAAANYHLFLNTANGKYPDQEWQARHRLIAIEPKK</sequence>
<dbReference type="InterPro" id="IPR011990">
    <property type="entry name" value="TPR-like_helical_dom_sf"/>
</dbReference>
<name>A0A2U3KPB6_9BACT</name>